<feature type="non-terminal residue" evidence="5">
    <location>
        <position position="1"/>
    </location>
</feature>
<dbReference type="EMBL" id="KQ964426">
    <property type="protein sequence ID" value="KXN74241.1"/>
    <property type="molecule type" value="Genomic_DNA"/>
</dbReference>
<dbReference type="InterPro" id="IPR028119">
    <property type="entry name" value="Snapin/Pallidin/Snn1"/>
</dbReference>
<dbReference type="GO" id="GO:0032418">
    <property type="term" value="P:lysosome localization"/>
    <property type="evidence" value="ECO:0007669"/>
    <property type="project" value="TreeGrafter"/>
</dbReference>
<dbReference type="GO" id="GO:0000149">
    <property type="term" value="F:SNARE binding"/>
    <property type="evidence" value="ECO:0007669"/>
    <property type="project" value="TreeGrafter"/>
</dbReference>
<evidence type="ECO:0000256" key="2">
    <source>
        <dbReference type="ARBA" id="ARBA00023054"/>
    </source>
</evidence>
<dbReference type="STRING" id="796925.A0A137PH29"/>
<dbReference type="InterPro" id="IPR017246">
    <property type="entry name" value="Snapin"/>
</dbReference>
<organism evidence="5 6">
    <name type="scientific">Conidiobolus coronatus (strain ATCC 28846 / CBS 209.66 / NRRL 28638)</name>
    <name type="common">Delacroixia coronata</name>
    <dbReference type="NCBI Taxonomy" id="796925"/>
    <lineage>
        <taxon>Eukaryota</taxon>
        <taxon>Fungi</taxon>
        <taxon>Fungi incertae sedis</taxon>
        <taxon>Zoopagomycota</taxon>
        <taxon>Entomophthoromycotina</taxon>
        <taxon>Entomophthoromycetes</taxon>
        <taxon>Entomophthorales</taxon>
        <taxon>Ancylistaceae</taxon>
        <taxon>Conidiobolus</taxon>
    </lineage>
</organism>
<evidence type="ECO:0000256" key="4">
    <source>
        <dbReference type="SAM" id="MobiDB-lite"/>
    </source>
</evidence>
<accession>A0A137PH29</accession>
<dbReference type="GO" id="GO:0099078">
    <property type="term" value="C:BORC complex"/>
    <property type="evidence" value="ECO:0007669"/>
    <property type="project" value="TreeGrafter"/>
</dbReference>
<evidence type="ECO:0000256" key="3">
    <source>
        <dbReference type="ARBA" id="ARBA00033330"/>
    </source>
</evidence>
<keyword evidence="2" id="KW-0175">Coiled coil</keyword>
<gene>
    <name evidence="5" type="ORF">CONCODRAFT_76971</name>
</gene>
<dbReference type="Pfam" id="PF14712">
    <property type="entry name" value="Snapin_Pallidin"/>
    <property type="match status" value="1"/>
</dbReference>
<evidence type="ECO:0000256" key="1">
    <source>
        <dbReference type="ARBA" id="ARBA00006111"/>
    </source>
</evidence>
<comment type="similarity">
    <text evidence="1">Belongs to the SNAPIN family.</text>
</comment>
<protein>
    <recommendedName>
        <fullName evidence="3">Biogenesis of lysosome-related organelles complex 1 subunit 7</fullName>
    </recommendedName>
</protein>
<dbReference type="OrthoDB" id="5399166at2759"/>
<dbReference type="AlphaFoldDB" id="A0A137PH29"/>
<evidence type="ECO:0000313" key="6">
    <source>
        <dbReference type="Proteomes" id="UP000070444"/>
    </source>
</evidence>
<dbReference type="Proteomes" id="UP000070444">
    <property type="component" value="Unassembled WGS sequence"/>
</dbReference>
<dbReference type="GO" id="GO:0031083">
    <property type="term" value="C:BLOC-1 complex"/>
    <property type="evidence" value="ECO:0007669"/>
    <property type="project" value="InterPro"/>
</dbReference>
<keyword evidence="6" id="KW-1185">Reference proteome</keyword>
<name>A0A137PH29_CONC2</name>
<feature type="region of interest" description="Disordered" evidence="4">
    <location>
        <begin position="1"/>
        <end position="45"/>
    </location>
</feature>
<evidence type="ECO:0000313" key="5">
    <source>
        <dbReference type="EMBL" id="KXN74241.1"/>
    </source>
</evidence>
<dbReference type="GO" id="GO:0006886">
    <property type="term" value="P:intracellular protein transport"/>
    <property type="evidence" value="ECO:0007669"/>
    <property type="project" value="InterPro"/>
</dbReference>
<sequence>NLIIPQITETKEEEQYTSDNNPSETHDENTNDNNIPLNSDDPLNSAPNNLNLNLMNILSPVVNDLDERITSVHLSQTQLNLILNQLLTNLKEFETSITPPLIQPSIDKLIKAKSRLNSINHTLLVVMDRLDKMQVAMSQQGK</sequence>
<reference evidence="5 6" key="1">
    <citation type="journal article" date="2015" name="Genome Biol. Evol.">
        <title>Phylogenomic analyses indicate that early fungi evolved digesting cell walls of algal ancestors of land plants.</title>
        <authorList>
            <person name="Chang Y."/>
            <person name="Wang S."/>
            <person name="Sekimoto S."/>
            <person name="Aerts A.L."/>
            <person name="Choi C."/>
            <person name="Clum A."/>
            <person name="LaButti K.M."/>
            <person name="Lindquist E.A."/>
            <person name="Yee Ngan C."/>
            <person name="Ohm R.A."/>
            <person name="Salamov A.A."/>
            <person name="Grigoriev I.V."/>
            <person name="Spatafora J.W."/>
            <person name="Berbee M.L."/>
        </authorList>
    </citation>
    <scope>NUCLEOTIDE SEQUENCE [LARGE SCALE GENOMIC DNA]</scope>
    <source>
        <strain evidence="5 6">NRRL 28638</strain>
    </source>
</reference>
<dbReference type="PANTHER" id="PTHR31305:SF2">
    <property type="entry name" value="SNARE-ASSOCIATED PROTEIN SNAPIN"/>
    <property type="match status" value="1"/>
</dbReference>
<dbReference type="PANTHER" id="PTHR31305">
    <property type="entry name" value="SNARE-ASSOCIATED PROTEIN SNAPIN"/>
    <property type="match status" value="1"/>
</dbReference>
<proteinExistence type="inferred from homology"/>